<protein>
    <submittedName>
        <fullName evidence="1">Uncharacterized protein</fullName>
    </submittedName>
</protein>
<comment type="caution">
    <text evidence="1">The sequence shown here is derived from an EMBL/GenBank/DDBJ whole genome shotgun (WGS) entry which is preliminary data.</text>
</comment>
<name>A0AAV4RVF5_CAEEX</name>
<evidence type="ECO:0000313" key="2">
    <source>
        <dbReference type="Proteomes" id="UP001054945"/>
    </source>
</evidence>
<dbReference type="AlphaFoldDB" id="A0AAV4RVF5"/>
<gene>
    <name evidence="1" type="ORF">CEXT_451571</name>
</gene>
<organism evidence="1 2">
    <name type="scientific">Caerostris extrusa</name>
    <name type="common">Bark spider</name>
    <name type="synonym">Caerostris bankana</name>
    <dbReference type="NCBI Taxonomy" id="172846"/>
    <lineage>
        <taxon>Eukaryota</taxon>
        <taxon>Metazoa</taxon>
        <taxon>Ecdysozoa</taxon>
        <taxon>Arthropoda</taxon>
        <taxon>Chelicerata</taxon>
        <taxon>Arachnida</taxon>
        <taxon>Araneae</taxon>
        <taxon>Araneomorphae</taxon>
        <taxon>Entelegynae</taxon>
        <taxon>Araneoidea</taxon>
        <taxon>Araneidae</taxon>
        <taxon>Caerostris</taxon>
    </lineage>
</organism>
<reference evidence="1 2" key="1">
    <citation type="submission" date="2021-06" db="EMBL/GenBank/DDBJ databases">
        <title>Caerostris extrusa draft genome.</title>
        <authorList>
            <person name="Kono N."/>
            <person name="Arakawa K."/>
        </authorList>
    </citation>
    <scope>NUCLEOTIDE SEQUENCE [LARGE SCALE GENOMIC DNA]</scope>
</reference>
<proteinExistence type="predicted"/>
<keyword evidence="2" id="KW-1185">Reference proteome</keyword>
<evidence type="ECO:0000313" key="1">
    <source>
        <dbReference type="EMBL" id="GIY24916.1"/>
    </source>
</evidence>
<sequence length="152" mass="17664">MRRTKNNYISIFYLNTKYTFVLKVILSSVVYLKQRDEWIHNTKRILRVCLASKKVSGDLEMSKEICFSLIYRWTYCAKKRKRDKEKSLKFDTPMRQVESGILGIVPESLFSPEKNRRSKENLRQPDGFIKIFGVGESVLTLISELSGGATTN</sequence>
<dbReference type="EMBL" id="BPLR01008466">
    <property type="protein sequence ID" value="GIY24916.1"/>
    <property type="molecule type" value="Genomic_DNA"/>
</dbReference>
<dbReference type="Proteomes" id="UP001054945">
    <property type="component" value="Unassembled WGS sequence"/>
</dbReference>
<accession>A0AAV4RVF5</accession>